<protein>
    <submittedName>
        <fullName evidence="1">Uncharacterized protein</fullName>
    </submittedName>
</protein>
<dbReference type="EMBL" id="CM000616">
    <property type="protein sequence ID" value="EEC46509.1"/>
    <property type="molecule type" value="Genomic_DNA"/>
</dbReference>
<sequence>MQFNNQSRDEPNKAMSEKQRANAVARFVFQEADEHLLCPVESLEGTFSYQPSLASLTDSDSSSIAESSVQSLTELCSLPKESHKQRRISFANVLVREYAVTLGDHPYCSDGVALSLDWECTDEHIQGIEDSQERTEKYRFPRRLSYQERRDRICGSALSPRIFCASNACDGPRDINAVIEMLQKSWNQTRLLPAPDLFDIEDIEDTTEQGAEIEQPCSSSMVFQWKRNCGPPRRSQSFCE</sequence>
<name>B7G4T1_PHATC</name>
<dbReference type="HOGENOM" id="CLU_1158311_0_0_1"/>
<dbReference type="PaxDb" id="2850-Phatr38048"/>
<accession>B7G4T1</accession>
<reference evidence="2" key="2">
    <citation type="submission" date="2008-08" db="EMBL/GenBank/DDBJ databases">
        <authorList>
            <consortium name="Diatom Consortium"/>
            <person name="Grigoriev I."/>
            <person name="Grimwood J."/>
            <person name="Kuo A."/>
            <person name="Otillar R.P."/>
            <person name="Salamov A."/>
            <person name="Detter J.C."/>
            <person name="Lindquist E."/>
            <person name="Shapiro H."/>
            <person name="Lucas S."/>
            <person name="Glavina del Rio T."/>
            <person name="Pitluck S."/>
            <person name="Rokhsar D."/>
            <person name="Bowler C."/>
        </authorList>
    </citation>
    <scope>GENOME REANNOTATION</scope>
    <source>
        <strain evidence="2">CCAP 1055/1</strain>
    </source>
</reference>
<dbReference type="AlphaFoldDB" id="B7G4T1"/>
<dbReference type="KEGG" id="pti:PHATRDRAFT_38048"/>
<gene>
    <name evidence="1" type="ORF">PHATRDRAFT_38048</name>
</gene>
<dbReference type="GeneID" id="7202740"/>
<keyword evidence="2" id="KW-1185">Reference proteome</keyword>
<dbReference type="InParanoid" id="B7G4T1"/>
<evidence type="ECO:0000313" key="1">
    <source>
        <dbReference type="EMBL" id="EEC46509.1"/>
    </source>
</evidence>
<reference evidence="1 2" key="1">
    <citation type="journal article" date="2008" name="Nature">
        <title>The Phaeodactylum genome reveals the evolutionary history of diatom genomes.</title>
        <authorList>
            <person name="Bowler C."/>
            <person name="Allen A.E."/>
            <person name="Badger J.H."/>
            <person name="Grimwood J."/>
            <person name="Jabbari K."/>
            <person name="Kuo A."/>
            <person name="Maheswari U."/>
            <person name="Martens C."/>
            <person name="Maumus F."/>
            <person name="Otillar R.P."/>
            <person name="Rayko E."/>
            <person name="Salamov A."/>
            <person name="Vandepoele K."/>
            <person name="Beszteri B."/>
            <person name="Gruber A."/>
            <person name="Heijde M."/>
            <person name="Katinka M."/>
            <person name="Mock T."/>
            <person name="Valentin K."/>
            <person name="Verret F."/>
            <person name="Berges J.A."/>
            <person name="Brownlee C."/>
            <person name="Cadoret J.P."/>
            <person name="Chiovitti A."/>
            <person name="Choi C.J."/>
            <person name="Coesel S."/>
            <person name="De Martino A."/>
            <person name="Detter J.C."/>
            <person name="Durkin C."/>
            <person name="Falciatore A."/>
            <person name="Fournet J."/>
            <person name="Haruta M."/>
            <person name="Huysman M.J."/>
            <person name="Jenkins B.D."/>
            <person name="Jiroutova K."/>
            <person name="Jorgensen R.E."/>
            <person name="Joubert Y."/>
            <person name="Kaplan A."/>
            <person name="Kroger N."/>
            <person name="Kroth P.G."/>
            <person name="La Roche J."/>
            <person name="Lindquist E."/>
            <person name="Lommer M."/>
            <person name="Martin-Jezequel V."/>
            <person name="Lopez P.J."/>
            <person name="Lucas S."/>
            <person name="Mangogna M."/>
            <person name="McGinnis K."/>
            <person name="Medlin L.K."/>
            <person name="Montsant A."/>
            <person name="Oudot-Le Secq M.P."/>
            <person name="Napoli C."/>
            <person name="Obornik M."/>
            <person name="Parker M.S."/>
            <person name="Petit J.L."/>
            <person name="Porcel B.M."/>
            <person name="Poulsen N."/>
            <person name="Robison M."/>
            <person name="Rychlewski L."/>
            <person name="Rynearson T.A."/>
            <person name="Schmutz J."/>
            <person name="Shapiro H."/>
            <person name="Siaut M."/>
            <person name="Stanley M."/>
            <person name="Sussman M.R."/>
            <person name="Taylor A.R."/>
            <person name="Vardi A."/>
            <person name="von Dassow P."/>
            <person name="Vyverman W."/>
            <person name="Willis A."/>
            <person name="Wyrwicz L.S."/>
            <person name="Rokhsar D.S."/>
            <person name="Weissenbach J."/>
            <person name="Armbrust E.V."/>
            <person name="Green B.R."/>
            <person name="Van de Peer Y."/>
            <person name="Grigoriev I.V."/>
        </authorList>
    </citation>
    <scope>NUCLEOTIDE SEQUENCE [LARGE SCALE GENOMIC DNA]</scope>
    <source>
        <strain evidence="1 2">CCAP 1055/1</strain>
    </source>
</reference>
<dbReference type="OrthoDB" id="48791at2759"/>
<dbReference type="Proteomes" id="UP000000759">
    <property type="component" value="Chromosome 14"/>
</dbReference>
<dbReference type="RefSeq" id="XP_002181969.1">
    <property type="nucleotide sequence ID" value="XM_002181933.1"/>
</dbReference>
<organism evidence="1 2">
    <name type="scientific">Phaeodactylum tricornutum (strain CCAP 1055/1)</name>
    <dbReference type="NCBI Taxonomy" id="556484"/>
    <lineage>
        <taxon>Eukaryota</taxon>
        <taxon>Sar</taxon>
        <taxon>Stramenopiles</taxon>
        <taxon>Ochrophyta</taxon>
        <taxon>Bacillariophyta</taxon>
        <taxon>Bacillariophyceae</taxon>
        <taxon>Bacillariophycidae</taxon>
        <taxon>Naviculales</taxon>
        <taxon>Phaeodactylaceae</taxon>
        <taxon>Phaeodactylum</taxon>
    </lineage>
</organism>
<evidence type="ECO:0000313" key="2">
    <source>
        <dbReference type="Proteomes" id="UP000000759"/>
    </source>
</evidence>
<proteinExistence type="predicted"/>